<gene>
    <name evidence="3" type="ORF">E0Z10_g5894</name>
</gene>
<dbReference type="CDD" id="cd19481">
    <property type="entry name" value="RecA-like_protease"/>
    <property type="match status" value="1"/>
</dbReference>
<dbReference type="GO" id="GO:0005509">
    <property type="term" value="F:calcium ion binding"/>
    <property type="evidence" value="ECO:0007669"/>
    <property type="project" value="InterPro"/>
</dbReference>
<dbReference type="EMBL" id="SKBN01000112">
    <property type="protein sequence ID" value="TGJ82867.1"/>
    <property type="molecule type" value="Genomic_DNA"/>
</dbReference>
<evidence type="ECO:0000259" key="2">
    <source>
        <dbReference type="PROSITE" id="PS50222"/>
    </source>
</evidence>
<reference evidence="3 4" key="1">
    <citation type="submission" date="2019-03" db="EMBL/GenBank/DDBJ databases">
        <title>Draft genome sequence of Xylaria hypoxylon DSM 108379, a ubiquitous saprotrophic-parasitic fungi on hardwood.</title>
        <authorList>
            <person name="Buettner E."/>
            <person name="Leonhardt S."/>
            <person name="Gebauer A.M."/>
            <person name="Liers C."/>
            <person name="Hofrichter M."/>
            <person name="Kellner H."/>
        </authorList>
    </citation>
    <scope>NUCLEOTIDE SEQUENCE [LARGE SCALE GENOMIC DNA]</scope>
    <source>
        <strain evidence="3 4">DSM 108379</strain>
    </source>
</reference>
<name>A0A4Z0YHG0_9PEZI</name>
<dbReference type="AlphaFoldDB" id="A0A4Z0YHG0"/>
<feature type="compositionally biased region" description="Basic and acidic residues" evidence="1">
    <location>
        <begin position="37"/>
        <end position="62"/>
    </location>
</feature>
<dbReference type="InterPro" id="IPR027417">
    <property type="entry name" value="P-loop_NTPase"/>
</dbReference>
<dbReference type="InterPro" id="IPR056599">
    <property type="entry name" value="AAA_lid_fung"/>
</dbReference>
<proteinExistence type="predicted"/>
<evidence type="ECO:0000256" key="1">
    <source>
        <dbReference type="SAM" id="MobiDB-lite"/>
    </source>
</evidence>
<dbReference type="PROSITE" id="PS50222">
    <property type="entry name" value="EF_HAND_2"/>
    <property type="match status" value="1"/>
</dbReference>
<evidence type="ECO:0000313" key="4">
    <source>
        <dbReference type="Proteomes" id="UP000297716"/>
    </source>
</evidence>
<dbReference type="PANTHER" id="PTHR46411">
    <property type="entry name" value="FAMILY ATPASE, PUTATIVE-RELATED"/>
    <property type="match status" value="1"/>
</dbReference>
<dbReference type="InterPro" id="IPR003593">
    <property type="entry name" value="AAA+_ATPase"/>
</dbReference>
<feature type="domain" description="EF-hand" evidence="2">
    <location>
        <begin position="941"/>
        <end position="976"/>
    </location>
</feature>
<dbReference type="OrthoDB" id="10042665at2759"/>
<feature type="compositionally biased region" description="Acidic residues" evidence="1">
    <location>
        <begin position="113"/>
        <end position="124"/>
    </location>
</feature>
<feature type="region of interest" description="Disordered" evidence="1">
    <location>
        <begin position="30"/>
        <end position="62"/>
    </location>
</feature>
<dbReference type="SUPFAM" id="SSF52540">
    <property type="entry name" value="P-loop containing nucleoside triphosphate hydrolases"/>
    <property type="match status" value="1"/>
</dbReference>
<organism evidence="3 4">
    <name type="scientific">Xylaria hypoxylon</name>
    <dbReference type="NCBI Taxonomy" id="37992"/>
    <lineage>
        <taxon>Eukaryota</taxon>
        <taxon>Fungi</taxon>
        <taxon>Dikarya</taxon>
        <taxon>Ascomycota</taxon>
        <taxon>Pezizomycotina</taxon>
        <taxon>Sordariomycetes</taxon>
        <taxon>Xylariomycetidae</taxon>
        <taxon>Xylariales</taxon>
        <taxon>Xylariaceae</taxon>
        <taxon>Xylaria</taxon>
    </lineage>
</organism>
<dbReference type="SMART" id="SM00382">
    <property type="entry name" value="AAA"/>
    <property type="match status" value="1"/>
</dbReference>
<dbReference type="Pfam" id="PF23232">
    <property type="entry name" value="AAA_lid_13"/>
    <property type="match status" value="1"/>
</dbReference>
<dbReference type="PANTHER" id="PTHR46411:SF2">
    <property type="entry name" value="AAA+ ATPASE DOMAIN-CONTAINING PROTEIN"/>
    <property type="match status" value="1"/>
</dbReference>
<dbReference type="InterPro" id="IPR054289">
    <property type="entry name" value="DUF7025"/>
</dbReference>
<dbReference type="Pfam" id="PF00004">
    <property type="entry name" value="AAA"/>
    <property type="match status" value="1"/>
</dbReference>
<dbReference type="GO" id="GO:0016887">
    <property type="term" value="F:ATP hydrolysis activity"/>
    <property type="evidence" value="ECO:0007669"/>
    <property type="project" value="InterPro"/>
</dbReference>
<sequence length="1041" mass="119966">MEDFFDEIRLGSSNFETRVLGFPAELTPSTPSTVHYNSDKPHQYRHENDSTRDFEDDRSDATERQAHLEYATHSESLVSKNISLNNEDDLNEEITTLRSPKPSSKSHKKDLTSDEEDTGEENDDQSSSVGKEEDTRSEEDDQPSDSKEASHDLGKNRFSQSVELQGLDYKFILQESRSITISDDFSHGAKVEERRFLALRTSIERPPKRVVFKIRPTDGDAILIAHLCGGPKKYTMAMQRRMERGMTTLSNSEFKPELSTQIAHTKDESHLGKRTHSEYVSNIEVDDKILGLNLVELQGYITRLEKRAKNLGALEPNPQQTYWYSTLYRILEYKSSDPLGRGSVRALSRPFFDPPEWVGSRHNGTLRCSVPVENFDLFLEKNKDISFIVYKTYVLLEPGRQSDFLQPEDAPKFKIDESIKPVTEDLIGGVRSLLESKDEFSELWQIFKATKELNAPYLFVYHQRADWDRLRGDVAQSSQEQLMMLWNYIIQSHGDEYAAADRLIASGKITSKYIQYLFKPGDILIQYDGDFHLGWVAKSWAKYEDTFSTARGKSMGMNTRGSRIPLYGTIEASKRMANGGLWFQNWHLSGWNWEFDGNFQRREKVLSFSIPEETNSKSESANILKAKFQDTSVEDGIPIQDLRVYPIRHAPEEIVQKLRKRCKTFWKCRVRGFVSYEEDRTKDTQENTIDERYMIDLQAYRSLHKNNQYDRIPQGSGLADELGPEAMKKDEPPDDKFELLLPPTIKGFNMRRKKWYDLIADRINDVKWNKEAFQKIVMNRKVKDLIQALVSNQLAAETDTFSTDIIEGKGNGLILLLHGSPGTGKTLTAESVAEIAEKPLYRVTCADIGTKAEDAEKYLESVLHLGKLWKCVVLLDEADIFLERRSLEDLERNALVSVFLRVLEYYEGILILTSNRVGIFDEAFKSRIQLALYYPTLGPYERLQIWQNFFEKLDSLHDATIDVDDLRDHLVELKEEEMNGRQIRNAITTARQYAKWKGETLTHAKLKDVIEVAGRFDKYLDRLNRGLTQDQLAEDEGLRLR</sequence>
<protein>
    <recommendedName>
        <fullName evidence="2">EF-hand domain-containing protein</fullName>
    </recommendedName>
</protein>
<feature type="compositionally biased region" description="Basic and acidic residues" evidence="1">
    <location>
        <begin position="144"/>
        <end position="155"/>
    </location>
</feature>
<feature type="region of interest" description="Disordered" evidence="1">
    <location>
        <begin position="713"/>
        <end position="734"/>
    </location>
</feature>
<accession>A0A4Z0YHG0</accession>
<comment type="caution">
    <text evidence="3">The sequence shown here is derived from an EMBL/GenBank/DDBJ whole genome shotgun (WGS) entry which is preliminary data.</text>
</comment>
<feature type="region of interest" description="Disordered" evidence="1">
    <location>
        <begin position="93"/>
        <end position="157"/>
    </location>
</feature>
<dbReference type="InterPro" id="IPR002048">
    <property type="entry name" value="EF_hand_dom"/>
</dbReference>
<dbReference type="Pfam" id="PF22942">
    <property type="entry name" value="DUF7025"/>
    <property type="match status" value="1"/>
</dbReference>
<dbReference type="Proteomes" id="UP000297716">
    <property type="component" value="Unassembled WGS sequence"/>
</dbReference>
<dbReference type="InterPro" id="IPR003959">
    <property type="entry name" value="ATPase_AAA_core"/>
</dbReference>
<dbReference type="Gene3D" id="3.40.50.300">
    <property type="entry name" value="P-loop containing nucleotide triphosphate hydrolases"/>
    <property type="match status" value="1"/>
</dbReference>
<evidence type="ECO:0000313" key="3">
    <source>
        <dbReference type="EMBL" id="TGJ82867.1"/>
    </source>
</evidence>
<dbReference type="GO" id="GO:0005524">
    <property type="term" value="F:ATP binding"/>
    <property type="evidence" value="ECO:0007669"/>
    <property type="project" value="InterPro"/>
</dbReference>
<keyword evidence="4" id="KW-1185">Reference proteome</keyword>